<dbReference type="EMBL" id="NBCO01000011">
    <property type="protein sequence ID" value="ORC89603.1"/>
    <property type="molecule type" value="Genomic_DNA"/>
</dbReference>
<evidence type="ECO:0000256" key="5">
    <source>
        <dbReference type="ARBA" id="ARBA00034078"/>
    </source>
</evidence>
<dbReference type="InterPro" id="IPR017938">
    <property type="entry name" value="Riboflavin_synthase-like_b-brl"/>
</dbReference>
<dbReference type="RefSeq" id="XP_028883669.1">
    <property type="nucleotide sequence ID" value="XM_029024846.1"/>
</dbReference>
<accession>A0A1X0NYR2</accession>
<proteinExistence type="predicted"/>
<evidence type="ECO:0000259" key="6">
    <source>
        <dbReference type="PROSITE" id="PS51296"/>
    </source>
</evidence>
<protein>
    <recommendedName>
        <fullName evidence="6">Rieske domain-containing protein</fullName>
    </recommendedName>
</protein>
<evidence type="ECO:0000256" key="1">
    <source>
        <dbReference type="ARBA" id="ARBA00022714"/>
    </source>
</evidence>
<dbReference type="GO" id="GO:0046872">
    <property type="term" value="F:metal ion binding"/>
    <property type="evidence" value="ECO:0007669"/>
    <property type="project" value="UniProtKB-KW"/>
</dbReference>
<evidence type="ECO:0000256" key="4">
    <source>
        <dbReference type="ARBA" id="ARBA00023014"/>
    </source>
</evidence>
<dbReference type="CDD" id="cd00322">
    <property type="entry name" value="FNR_like"/>
    <property type="match status" value="1"/>
</dbReference>
<dbReference type="VEuPathDB" id="TriTrypDB:TM35_000111370"/>
<keyword evidence="1" id="KW-0001">2Fe-2S</keyword>
<dbReference type="Proteomes" id="UP000192257">
    <property type="component" value="Unassembled WGS sequence"/>
</dbReference>
<dbReference type="AlphaFoldDB" id="A0A1X0NYR2"/>
<evidence type="ECO:0000313" key="7">
    <source>
        <dbReference type="EMBL" id="ORC89603.1"/>
    </source>
</evidence>
<gene>
    <name evidence="7" type="ORF">TM35_000111370</name>
</gene>
<dbReference type="PROSITE" id="PS51296">
    <property type="entry name" value="RIESKE"/>
    <property type="match status" value="1"/>
</dbReference>
<keyword evidence="3" id="KW-0408">Iron</keyword>
<name>A0A1X0NYR2_9TRYP</name>
<dbReference type="InterPro" id="IPR017941">
    <property type="entry name" value="Rieske_2Fe-2S"/>
</dbReference>
<dbReference type="Gene3D" id="3.40.50.80">
    <property type="entry name" value="Nucleotide-binding domain of ferredoxin-NADP reductase (FNR) module"/>
    <property type="match status" value="1"/>
</dbReference>
<dbReference type="PANTHER" id="PTHR21496:SF0">
    <property type="entry name" value="RIESKE DOMAIN-CONTAINING PROTEIN"/>
    <property type="match status" value="1"/>
</dbReference>
<dbReference type="SUPFAM" id="SSF63380">
    <property type="entry name" value="Riboflavin synthase domain-like"/>
    <property type="match status" value="1"/>
</dbReference>
<feature type="domain" description="Rieske" evidence="6">
    <location>
        <begin position="6"/>
        <end position="124"/>
    </location>
</feature>
<evidence type="ECO:0000256" key="2">
    <source>
        <dbReference type="ARBA" id="ARBA00022723"/>
    </source>
</evidence>
<dbReference type="PANTHER" id="PTHR21496">
    <property type="entry name" value="FERREDOXIN-RELATED"/>
    <property type="match status" value="1"/>
</dbReference>
<evidence type="ECO:0000313" key="8">
    <source>
        <dbReference type="Proteomes" id="UP000192257"/>
    </source>
</evidence>
<dbReference type="InterPro" id="IPR039261">
    <property type="entry name" value="FNR_nucleotide-bd"/>
</dbReference>
<keyword evidence="8" id="KW-1185">Reference proteome</keyword>
<dbReference type="SUPFAM" id="SSF50022">
    <property type="entry name" value="ISP domain"/>
    <property type="match status" value="1"/>
</dbReference>
<comment type="cofactor">
    <cofactor evidence="5">
        <name>[2Fe-2S] cluster</name>
        <dbReference type="ChEBI" id="CHEBI:190135"/>
    </cofactor>
</comment>
<keyword evidence="4" id="KW-0411">Iron-sulfur</keyword>
<dbReference type="OrthoDB" id="426882at2759"/>
<dbReference type="GeneID" id="39984626"/>
<dbReference type="InterPro" id="IPR054716">
    <property type="entry name" value="Sol_Rieske_ferrdox_dom"/>
</dbReference>
<dbReference type="Pfam" id="PF22543">
    <property type="entry name" value="Rieske_4"/>
    <property type="match status" value="1"/>
</dbReference>
<dbReference type="Gene3D" id="2.102.10.10">
    <property type="entry name" value="Rieske [2Fe-2S] iron-sulphur domain"/>
    <property type="match status" value="1"/>
</dbReference>
<comment type="caution">
    <text evidence="7">The sequence shown here is derived from an EMBL/GenBank/DDBJ whole genome shotgun (WGS) entry which is preliminary data.</text>
</comment>
<dbReference type="InterPro" id="IPR036922">
    <property type="entry name" value="Rieske_2Fe-2S_sf"/>
</dbReference>
<dbReference type="FunFam" id="2.102.10.10:FF:000032">
    <property type="entry name" value="Rieske_[2Fe-2S]_domain/Rieske-like_[2Fe-2S ]_domain_containing_protein_-_putative"/>
    <property type="match status" value="1"/>
</dbReference>
<dbReference type="SUPFAM" id="SSF52343">
    <property type="entry name" value="Ferredoxin reductase-like, C-terminal NADP-linked domain"/>
    <property type="match status" value="1"/>
</dbReference>
<keyword evidence="2" id="KW-0479">Metal-binding</keyword>
<dbReference type="Gene3D" id="2.40.30.10">
    <property type="entry name" value="Translation factors"/>
    <property type="match status" value="1"/>
</dbReference>
<dbReference type="CDD" id="cd03467">
    <property type="entry name" value="Rieske"/>
    <property type="match status" value="1"/>
</dbReference>
<dbReference type="GO" id="GO:0051537">
    <property type="term" value="F:2 iron, 2 sulfur cluster binding"/>
    <property type="evidence" value="ECO:0007669"/>
    <property type="project" value="UniProtKB-KW"/>
</dbReference>
<sequence length="466" mass="52331">MDPTRVHVGPVSAFKEKSRQLVKSGNRNIAVYRYGGQFFALDNACYHHGGPLLEGDIEDMGGHPCIVCPWHQYHITLDTGEGLYWALQMLPNGIPDKNAPQVVRSKGRKQRTHIVTIENDEVYVTVNTSEPRVDSDVYAEMALANQEKAMTMPMNCSGCGSMKKIHSGLRSGQVFAEMGALNKMRFPGSSEKPILQCVKVENLCDSTKKFYFNICQGRLEKQLIPGQFVDLKLPFLDPYGNPFVRRWTVIDTNKEGSLFTLIIKAANESRGGSVWMFSNALHQQFTLIRVGGNFTFTHHMSRLREIEGRIVILSAGIGITPAYASLCRYFEEIPEKEIPKLHVLHLHVDRTTSSVVGLQKYIQWHYAKEVHFTYRFQCYLTKQNSDTIMMNESLRAITVCGRRPTVEDIHNFVREFVSASPVLAFVSGPSIFVSMGKLALLSLGVLESDLLTDEEDYVNNGGGVKA</sequence>
<evidence type="ECO:0000256" key="3">
    <source>
        <dbReference type="ARBA" id="ARBA00023004"/>
    </source>
</evidence>
<organism evidence="7 8">
    <name type="scientific">Trypanosoma theileri</name>
    <dbReference type="NCBI Taxonomy" id="67003"/>
    <lineage>
        <taxon>Eukaryota</taxon>
        <taxon>Discoba</taxon>
        <taxon>Euglenozoa</taxon>
        <taxon>Kinetoplastea</taxon>
        <taxon>Metakinetoplastina</taxon>
        <taxon>Trypanosomatida</taxon>
        <taxon>Trypanosomatidae</taxon>
        <taxon>Trypanosoma</taxon>
    </lineage>
</organism>
<reference evidence="7 8" key="1">
    <citation type="submission" date="2017-03" db="EMBL/GenBank/DDBJ databases">
        <title>An alternative strategy for trypanosome survival in the mammalian bloodstream revealed through genome and transcriptome analysis of the ubiquitous bovine parasite Trypanosoma (Megatrypanum) theileri.</title>
        <authorList>
            <person name="Kelly S."/>
            <person name="Ivens A."/>
            <person name="Mott A."/>
            <person name="O'Neill E."/>
            <person name="Emms D."/>
            <person name="Macleod O."/>
            <person name="Voorheis P."/>
            <person name="Matthews J."/>
            <person name="Matthews K."/>
            <person name="Carrington M."/>
        </authorList>
    </citation>
    <scope>NUCLEOTIDE SEQUENCE [LARGE SCALE GENOMIC DNA]</scope>
    <source>
        <strain evidence="7">Edinburgh</strain>
    </source>
</reference>